<dbReference type="Proteomes" id="UP000737018">
    <property type="component" value="Unassembled WGS sequence"/>
</dbReference>
<keyword evidence="6" id="KW-0677">Repeat</keyword>
<evidence type="ECO:0000256" key="3">
    <source>
        <dbReference type="ARBA" id="ARBA00022614"/>
    </source>
</evidence>
<keyword evidence="5" id="KW-0732">Signal</keyword>
<protein>
    <submittedName>
        <fullName evidence="11">Uncharacterized protein</fullName>
    </submittedName>
</protein>
<evidence type="ECO:0000313" key="12">
    <source>
        <dbReference type="Proteomes" id="UP000737018"/>
    </source>
</evidence>
<dbReference type="Gene3D" id="3.80.10.10">
    <property type="entry name" value="Ribonuclease Inhibitor"/>
    <property type="match status" value="1"/>
</dbReference>
<dbReference type="AlphaFoldDB" id="A0A8J4QNH5"/>
<proteinExistence type="inferred from homology"/>
<keyword evidence="12" id="KW-1185">Reference proteome</keyword>
<keyword evidence="9" id="KW-0675">Receptor</keyword>
<keyword evidence="7" id="KW-1133">Transmembrane helix</keyword>
<dbReference type="EMBL" id="JRKL02005732">
    <property type="protein sequence ID" value="KAF3949996.1"/>
    <property type="molecule type" value="Genomic_DNA"/>
</dbReference>
<evidence type="ECO:0000256" key="7">
    <source>
        <dbReference type="ARBA" id="ARBA00022989"/>
    </source>
</evidence>
<evidence type="ECO:0000256" key="8">
    <source>
        <dbReference type="ARBA" id="ARBA00023136"/>
    </source>
</evidence>
<keyword evidence="3" id="KW-0433">Leucine-rich repeat</keyword>
<evidence type="ECO:0000256" key="5">
    <source>
        <dbReference type="ARBA" id="ARBA00022729"/>
    </source>
</evidence>
<evidence type="ECO:0000256" key="6">
    <source>
        <dbReference type="ARBA" id="ARBA00022737"/>
    </source>
</evidence>
<organism evidence="11 12">
    <name type="scientific">Castanea mollissima</name>
    <name type="common">Chinese chestnut</name>
    <dbReference type="NCBI Taxonomy" id="60419"/>
    <lineage>
        <taxon>Eukaryota</taxon>
        <taxon>Viridiplantae</taxon>
        <taxon>Streptophyta</taxon>
        <taxon>Embryophyta</taxon>
        <taxon>Tracheophyta</taxon>
        <taxon>Spermatophyta</taxon>
        <taxon>Magnoliopsida</taxon>
        <taxon>eudicotyledons</taxon>
        <taxon>Gunneridae</taxon>
        <taxon>Pentapetalae</taxon>
        <taxon>rosids</taxon>
        <taxon>fabids</taxon>
        <taxon>Fagales</taxon>
        <taxon>Fagaceae</taxon>
        <taxon>Castanea</taxon>
    </lineage>
</organism>
<evidence type="ECO:0000313" key="11">
    <source>
        <dbReference type="EMBL" id="KAF3949996.1"/>
    </source>
</evidence>
<keyword evidence="10" id="KW-0325">Glycoprotein</keyword>
<dbReference type="FunFam" id="3.80.10.10:FF:000111">
    <property type="entry name" value="LRR receptor-like serine/threonine-protein kinase ERECTA"/>
    <property type="match status" value="1"/>
</dbReference>
<dbReference type="PANTHER" id="PTHR48063">
    <property type="entry name" value="LRR RECEPTOR-LIKE KINASE"/>
    <property type="match status" value="1"/>
</dbReference>
<reference evidence="11" key="1">
    <citation type="submission" date="2020-03" db="EMBL/GenBank/DDBJ databases">
        <title>Castanea mollissima Vanexum genome sequencing.</title>
        <authorList>
            <person name="Staton M."/>
        </authorList>
    </citation>
    <scope>NUCLEOTIDE SEQUENCE</scope>
    <source>
        <tissue evidence="11">Leaf</tissue>
    </source>
</reference>
<keyword evidence="4" id="KW-0812">Transmembrane</keyword>
<dbReference type="InterPro" id="IPR001611">
    <property type="entry name" value="Leu-rich_rpt"/>
</dbReference>
<dbReference type="InterPro" id="IPR032675">
    <property type="entry name" value="LRR_dom_sf"/>
</dbReference>
<evidence type="ECO:0000256" key="9">
    <source>
        <dbReference type="ARBA" id="ARBA00023170"/>
    </source>
</evidence>
<dbReference type="GO" id="GO:0016020">
    <property type="term" value="C:membrane"/>
    <property type="evidence" value="ECO:0007669"/>
    <property type="project" value="UniProtKB-SubCell"/>
</dbReference>
<dbReference type="PRINTS" id="PR00019">
    <property type="entry name" value="LEURICHRPT"/>
</dbReference>
<comment type="caution">
    <text evidence="11">The sequence shown here is derived from an EMBL/GenBank/DDBJ whole genome shotgun (WGS) entry which is preliminary data.</text>
</comment>
<dbReference type="Pfam" id="PF13855">
    <property type="entry name" value="LRR_8"/>
    <property type="match status" value="1"/>
</dbReference>
<dbReference type="InterPro" id="IPR046956">
    <property type="entry name" value="RLP23-like"/>
</dbReference>
<comment type="subcellular location">
    <subcellularLocation>
        <location evidence="1">Membrane</location>
        <topology evidence="1">Single-pass type I membrane protein</topology>
    </subcellularLocation>
</comment>
<evidence type="ECO:0000256" key="10">
    <source>
        <dbReference type="ARBA" id="ARBA00023180"/>
    </source>
</evidence>
<keyword evidence="8" id="KW-0472">Membrane</keyword>
<evidence type="ECO:0000256" key="2">
    <source>
        <dbReference type="ARBA" id="ARBA00009592"/>
    </source>
</evidence>
<dbReference type="Pfam" id="PF00560">
    <property type="entry name" value="LRR_1"/>
    <property type="match status" value="1"/>
</dbReference>
<name>A0A8J4QNH5_9ROSI</name>
<dbReference type="SUPFAM" id="SSF52058">
    <property type="entry name" value="L domain-like"/>
    <property type="match status" value="1"/>
</dbReference>
<comment type="similarity">
    <text evidence="2">Belongs to the RLP family.</text>
</comment>
<gene>
    <name evidence="11" type="ORF">CMV_024196</name>
</gene>
<accession>A0A8J4QNH5</accession>
<dbReference type="OrthoDB" id="8731593at2759"/>
<evidence type="ECO:0000256" key="1">
    <source>
        <dbReference type="ARBA" id="ARBA00004479"/>
    </source>
</evidence>
<sequence length="220" mass="24254">MQKSLHLGPNSFTLNVNSNWVPTFQLQDLYTGNCYLGPSIPAWLKSQKKLKDLDFSNASISVKSNDLSMFFYYKQGLVVNIKGLDRKYTTLLFLLTSIDLSGNNLHGYLPRELMKLAGLIILNLNRNHISCQIPESISNLQQLSSLDLSSNNLFGPIPPSMLALDSLGFLNLSNNNFSGAIPYITGHMTTFQASSYAGNPELCGGPLAKNCSGEVRSREN</sequence>
<dbReference type="PANTHER" id="PTHR48063:SF16">
    <property type="entry name" value="LRR RECEPTOR-LIKE SERINE_THREONINE-PROTEIN KINASE GSO1"/>
    <property type="match status" value="1"/>
</dbReference>
<evidence type="ECO:0000256" key="4">
    <source>
        <dbReference type="ARBA" id="ARBA00022692"/>
    </source>
</evidence>